<dbReference type="EMBL" id="UPXZ01000019">
    <property type="protein sequence ID" value="VBB44592.1"/>
    <property type="molecule type" value="Genomic_DNA"/>
</dbReference>
<organism evidence="1">
    <name type="scientific">uncultured Paludibacter sp</name>
    <dbReference type="NCBI Taxonomy" id="497635"/>
    <lineage>
        <taxon>Bacteria</taxon>
        <taxon>Pseudomonadati</taxon>
        <taxon>Bacteroidota</taxon>
        <taxon>Bacteroidia</taxon>
        <taxon>Bacteroidales</taxon>
        <taxon>Paludibacteraceae</taxon>
        <taxon>Paludibacter</taxon>
        <taxon>environmental samples</taxon>
    </lineage>
</organism>
<protein>
    <submittedName>
        <fullName evidence="1">Polysaccharide deacetylase</fullName>
    </submittedName>
</protein>
<dbReference type="AlphaFoldDB" id="A0A653AAB0"/>
<dbReference type="SUPFAM" id="SSF88713">
    <property type="entry name" value="Glycoside hydrolase/deacetylase"/>
    <property type="match status" value="1"/>
</dbReference>
<accession>A0A653AAB0</accession>
<proteinExistence type="predicted"/>
<name>A0A653AAB0_9BACT</name>
<dbReference type="Gene3D" id="3.20.20.370">
    <property type="entry name" value="Glycoside hydrolase/deacetylase"/>
    <property type="match status" value="1"/>
</dbReference>
<sequence length="267" mass="31636">MDFTLKTYKRLLKTFLSNGYSLITYETYCSKKPDGKFLILRHDVDELAFNALKMAEVENALGVKATYYFRIVKQSNQPDIIRKIVELGHEIGYHYEDLSFSKGNFEIAKKTFEENLKYFRTYYPVKTVCMHGSSTSKYDNRDFWGKYNLKDFALIGEPYLTTDFEKVFYFTDTGYAWDGGKYSVRDVVENKFGLTFHSSKQIMEAVNKGNFPQQNLMLAHTLWSDNISQWFLLHLREFLRNNLKYFAQRNKILKKIYSGMVKAYWER</sequence>
<reference evidence="1" key="1">
    <citation type="submission" date="2018-07" db="EMBL/GenBank/DDBJ databases">
        <authorList>
            <consortium name="Genoscope - CEA"/>
            <person name="William W."/>
        </authorList>
    </citation>
    <scope>NUCLEOTIDE SEQUENCE</scope>
    <source>
        <strain evidence="1">IK1</strain>
    </source>
</reference>
<gene>
    <name evidence="1" type="ORF">TRIP_D260006</name>
</gene>
<dbReference type="InterPro" id="IPR011330">
    <property type="entry name" value="Glyco_hydro/deAcase_b/a-brl"/>
</dbReference>
<dbReference type="GO" id="GO:0005975">
    <property type="term" value="P:carbohydrate metabolic process"/>
    <property type="evidence" value="ECO:0007669"/>
    <property type="project" value="InterPro"/>
</dbReference>
<evidence type="ECO:0000313" key="1">
    <source>
        <dbReference type="EMBL" id="VBB44592.1"/>
    </source>
</evidence>